<keyword evidence="1" id="KW-0732">Signal</keyword>
<feature type="chain" id="PRO_5018325137" evidence="1">
    <location>
        <begin position="22"/>
        <end position="279"/>
    </location>
</feature>
<dbReference type="InterPro" id="IPR006311">
    <property type="entry name" value="TAT_signal"/>
</dbReference>
<dbReference type="EMBL" id="RIBS01000002">
    <property type="protein sequence ID" value="RNF85409.1"/>
    <property type="molecule type" value="Genomic_DNA"/>
</dbReference>
<dbReference type="RefSeq" id="WP_123087192.1">
    <property type="nucleotide sequence ID" value="NZ_RIBS01000002.1"/>
</dbReference>
<dbReference type="InterPro" id="IPR033399">
    <property type="entry name" value="TP_0789-like"/>
</dbReference>
<dbReference type="Proteomes" id="UP000267049">
    <property type="component" value="Unassembled WGS sequence"/>
</dbReference>
<dbReference type="Gene3D" id="2.50.20.10">
    <property type="entry name" value="Lipoprotein localisation LolA/LolB/LppX"/>
    <property type="match status" value="1"/>
</dbReference>
<feature type="domain" description="Uncharacterized protein TP-0789" evidence="2">
    <location>
        <begin position="79"/>
        <end position="267"/>
    </location>
</feature>
<accession>A0A3M8SVU3</accession>
<proteinExistence type="predicted"/>
<keyword evidence="3" id="KW-0449">Lipoprotein</keyword>
<name>A0A3M8SVU3_9GAMM</name>
<evidence type="ECO:0000313" key="4">
    <source>
        <dbReference type="Proteomes" id="UP000267049"/>
    </source>
</evidence>
<dbReference type="CDD" id="cd16329">
    <property type="entry name" value="LolA_like"/>
    <property type="match status" value="1"/>
</dbReference>
<evidence type="ECO:0000313" key="3">
    <source>
        <dbReference type="EMBL" id="RNF85409.1"/>
    </source>
</evidence>
<evidence type="ECO:0000256" key="1">
    <source>
        <dbReference type="SAM" id="SignalP"/>
    </source>
</evidence>
<organism evidence="3 4">
    <name type="scientific">Montanilutibacter psychrotolerans</name>
    <dbReference type="NCBI Taxonomy" id="1327343"/>
    <lineage>
        <taxon>Bacteria</taxon>
        <taxon>Pseudomonadati</taxon>
        <taxon>Pseudomonadota</taxon>
        <taxon>Gammaproteobacteria</taxon>
        <taxon>Lysobacterales</taxon>
        <taxon>Lysobacteraceae</taxon>
        <taxon>Montanilutibacter</taxon>
    </lineage>
</organism>
<feature type="signal peptide" evidence="1">
    <location>
        <begin position="1"/>
        <end position="21"/>
    </location>
</feature>
<protein>
    <submittedName>
        <fullName evidence="3">Outer membrane lipoprotein-sorting protein</fullName>
    </submittedName>
</protein>
<dbReference type="Pfam" id="PF17131">
    <property type="entry name" value="LolA_like"/>
    <property type="match status" value="1"/>
</dbReference>
<gene>
    <name evidence="3" type="ORF">EER27_06535</name>
</gene>
<dbReference type="AlphaFoldDB" id="A0A3M8SVU3"/>
<evidence type="ECO:0000259" key="2">
    <source>
        <dbReference type="Pfam" id="PF17131"/>
    </source>
</evidence>
<sequence length="279" mass="31158">MNIRKTLLTAALLAGAGVAAAAGTAPPAAAPNADTLMRAVRARNDGRDVYSDVKLVLVDERGGRRVRELRYLQKDYGADEKLTLYFTTPNDVRGVGFQSFTYDERAGRSDDQWIYLPAFRQVRRIASADKRGSFMGSEFSYIDLEKLRVTDYRQRTTGEATVLGRACWTVERTPVNDEVIARTGYHKTVVWVDKATNVVLKQTYYDAKGILFKQMDVARVEQVGGIWTVMQSDMHDRVSNKRSSLVFSNVRYDVGLADKLFAQSILKTGVGDADLPAVR</sequence>
<keyword evidence="4" id="KW-1185">Reference proteome</keyword>
<dbReference type="PROSITE" id="PS51318">
    <property type="entry name" value="TAT"/>
    <property type="match status" value="1"/>
</dbReference>
<comment type="caution">
    <text evidence="3">The sequence shown here is derived from an EMBL/GenBank/DDBJ whole genome shotgun (WGS) entry which is preliminary data.</text>
</comment>
<dbReference type="OrthoDB" id="9803781at2"/>
<reference evidence="3 4" key="1">
    <citation type="submission" date="2018-11" db="EMBL/GenBank/DDBJ databases">
        <title>Lysobacter cryohumiis sp. nov., isolated from soil in the Tianshan Mountains, Xinjiang, China.</title>
        <authorList>
            <person name="Luo Y."/>
            <person name="Sheng H."/>
        </authorList>
    </citation>
    <scope>NUCLEOTIDE SEQUENCE [LARGE SCALE GENOMIC DNA]</scope>
    <source>
        <strain evidence="3 4">ZS60</strain>
    </source>
</reference>